<evidence type="ECO:0000259" key="11">
    <source>
        <dbReference type="PROSITE" id="PS50110"/>
    </source>
</evidence>
<dbReference type="SMART" id="SM00382">
    <property type="entry name" value="AAA"/>
    <property type="match status" value="1"/>
</dbReference>
<dbReference type="Gene3D" id="1.10.10.60">
    <property type="entry name" value="Homeodomain-like"/>
    <property type="match status" value="1"/>
</dbReference>
<dbReference type="InterPro" id="IPR025662">
    <property type="entry name" value="Sigma_54_int_dom_ATP-bd_1"/>
</dbReference>
<feature type="modified residue" description="4-aspartylphosphate" evidence="8">
    <location>
        <position position="51"/>
    </location>
</feature>
<dbReference type="Pfam" id="PF00158">
    <property type="entry name" value="Sigma54_activat"/>
    <property type="match status" value="1"/>
</dbReference>
<evidence type="ECO:0000313" key="13">
    <source>
        <dbReference type="Proteomes" id="UP000005632"/>
    </source>
</evidence>
<dbReference type="InterPro" id="IPR027417">
    <property type="entry name" value="P-loop_NTPase"/>
</dbReference>
<dbReference type="FunFam" id="3.40.50.2300:FF:000018">
    <property type="entry name" value="DNA-binding transcriptional regulator NtrC"/>
    <property type="match status" value="1"/>
</dbReference>
<dbReference type="InterPro" id="IPR002078">
    <property type="entry name" value="Sigma_54_int"/>
</dbReference>
<sequence>MKILIVDDEPNIRDLMHRYLSLDGIESDCAENGLSAQRMLKENPYDACLVDLKMPGMDGLSLIIWIRQEGFRMPVIMISAHGDISDAVSALKEGAQDYIVKPFDPEELVIRLKKLVEAQNLRNLVESETRNSSEDDKKVFVGDSPAIKKIKEIIARISDTSSTVLITGESGTGKEVVAREIHAFSLVSEGPFVAINIGGVPENLLESELFGYEKGAFTGAASRKTGMFELASGGTLFLDEIGDMPLSLQVKILRVLQDRKITRLGGTTPMPINARIIAATNKDLEQMVREGKFREDLFYRLNVVRIQIPPLRDRREDIPLLSAGILRRLNYQMGHKVTGFSSDALQLLCAHDFFGNVRELENILERAVIFADGQEIQADDLDLRGSVSMKSQEKSSPSAEDSEAKSLRDAEVDAIIHALHRWEGNRTHAAEELGISRRTLINKIAEYGLNL</sequence>
<feature type="domain" description="Sigma-54 factor interaction" evidence="10">
    <location>
        <begin position="140"/>
        <end position="369"/>
    </location>
</feature>
<evidence type="ECO:0000313" key="12">
    <source>
        <dbReference type="EMBL" id="AEV29018.1"/>
    </source>
</evidence>
<dbReference type="PANTHER" id="PTHR32071">
    <property type="entry name" value="TRANSCRIPTIONAL REGULATORY PROTEIN"/>
    <property type="match status" value="1"/>
</dbReference>
<keyword evidence="13" id="KW-1185">Reference proteome</keyword>
<dbReference type="FunFam" id="3.40.50.300:FF:000006">
    <property type="entry name" value="DNA-binding transcriptional regulator NtrC"/>
    <property type="match status" value="1"/>
</dbReference>
<dbReference type="STRING" id="158190.SpiGrapes_1201"/>
<keyword evidence="6 12" id="KW-0238">DNA-binding</keyword>
<dbReference type="Pfam" id="PF25601">
    <property type="entry name" value="AAA_lid_14"/>
    <property type="match status" value="1"/>
</dbReference>
<dbReference type="eggNOG" id="COG2204">
    <property type="taxonomic scope" value="Bacteria"/>
</dbReference>
<organism evidence="12 13">
    <name type="scientific">Sphaerochaeta pleomorpha (strain ATCC BAA-1885 / DSM 22778 / Grapes)</name>
    <dbReference type="NCBI Taxonomy" id="158190"/>
    <lineage>
        <taxon>Bacteria</taxon>
        <taxon>Pseudomonadati</taxon>
        <taxon>Spirochaetota</taxon>
        <taxon>Spirochaetia</taxon>
        <taxon>Spirochaetales</taxon>
        <taxon>Sphaerochaetaceae</taxon>
        <taxon>Sphaerochaeta</taxon>
    </lineage>
</organism>
<dbReference type="Pfam" id="PF00072">
    <property type="entry name" value="Response_reg"/>
    <property type="match status" value="1"/>
</dbReference>
<dbReference type="CDD" id="cd00009">
    <property type="entry name" value="AAA"/>
    <property type="match status" value="1"/>
</dbReference>
<dbReference type="GO" id="GO:0005524">
    <property type="term" value="F:ATP binding"/>
    <property type="evidence" value="ECO:0007669"/>
    <property type="project" value="UniProtKB-KW"/>
</dbReference>
<keyword evidence="4" id="KW-0902">Two-component regulatory system</keyword>
<dbReference type="GO" id="GO:0006355">
    <property type="term" value="P:regulation of DNA-templated transcription"/>
    <property type="evidence" value="ECO:0007669"/>
    <property type="project" value="InterPro"/>
</dbReference>
<evidence type="ECO:0000256" key="6">
    <source>
        <dbReference type="ARBA" id="ARBA00023125"/>
    </source>
</evidence>
<gene>
    <name evidence="12" type="ordered locus">SpiGrapes_1201</name>
</gene>
<name>G8QSQ7_SPHPG</name>
<dbReference type="HOGENOM" id="CLU_000445_0_6_12"/>
<dbReference type="PRINTS" id="PR01590">
    <property type="entry name" value="HTHFIS"/>
</dbReference>
<dbReference type="Pfam" id="PF02954">
    <property type="entry name" value="HTH_8"/>
    <property type="match status" value="1"/>
</dbReference>
<feature type="region of interest" description="Disordered" evidence="9">
    <location>
        <begin position="387"/>
        <end position="406"/>
    </location>
</feature>
<feature type="domain" description="Response regulatory" evidence="11">
    <location>
        <begin position="2"/>
        <end position="116"/>
    </location>
</feature>
<dbReference type="InterPro" id="IPR002197">
    <property type="entry name" value="HTH_Fis"/>
</dbReference>
<keyword evidence="7" id="KW-0804">Transcription</keyword>
<dbReference type="PANTHER" id="PTHR32071:SF21">
    <property type="entry name" value="TRANSCRIPTIONAL REGULATORY PROTEIN FLGR"/>
    <property type="match status" value="1"/>
</dbReference>
<protein>
    <submittedName>
        <fullName evidence="12">Response regulator with CheY-like receiver, AAA-type ATPase, and DNA-binding domains</fullName>
    </submittedName>
</protein>
<dbReference type="InterPro" id="IPR011006">
    <property type="entry name" value="CheY-like_superfamily"/>
</dbReference>
<dbReference type="PROSITE" id="PS00675">
    <property type="entry name" value="SIGMA54_INTERACT_1"/>
    <property type="match status" value="1"/>
</dbReference>
<evidence type="ECO:0000256" key="4">
    <source>
        <dbReference type="ARBA" id="ARBA00023012"/>
    </source>
</evidence>
<keyword evidence="1 8" id="KW-0597">Phosphoprotein</keyword>
<keyword evidence="2" id="KW-0547">Nucleotide-binding</keyword>
<dbReference type="Gene3D" id="1.10.8.60">
    <property type="match status" value="1"/>
</dbReference>
<evidence type="ECO:0000256" key="7">
    <source>
        <dbReference type="ARBA" id="ARBA00023163"/>
    </source>
</evidence>
<proteinExistence type="predicted"/>
<keyword evidence="5" id="KW-0805">Transcription regulation</keyword>
<dbReference type="SUPFAM" id="SSF52540">
    <property type="entry name" value="P-loop containing nucleoside triphosphate hydrolases"/>
    <property type="match status" value="1"/>
</dbReference>
<reference evidence="12 13" key="1">
    <citation type="submission" date="2011-11" db="EMBL/GenBank/DDBJ databases">
        <title>Complete sequence of Spirochaeta sp. grapes.</title>
        <authorList>
            <consortium name="US DOE Joint Genome Institute"/>
            <person name="Lucas S."/>
            <person name="Han J."/>
            <person name="Lapidus A."/>
            <person name="Cheng J.-F."/>
            <person name="Goodwin L."/>
            <person name="Pitluck S."/>
            <person name="Peters L."/>
            <person name="Ovchinnikova G."/>
            <person name="Munk A.C."/>
            <person name="Detter J.C."/>
            <person name="Han C."/>
            <person name="Tapia R."/>
            <person name="Land M."/>
            <person name="Hauser L."/>
            <person name="Kyrpides N."/>
            <person name="Ivanova N."/>
            <person name="Pagani I."/>
            <person name="Ritalahtilisa K."/>
            <person name="Loeffler F."/>
            <person name="Woyke T."/>
        </authorList>
    </citation>
    <scope>NUCLEOTIDE SEQUENCE [LARGE SCALE GENOMIC DNA]</scope>
    <source>
        <strain evidence="13">ATCC BAA-1885 / DSM 22778 / Grapes</strain>
    </source>
</reference>
<dbReference type="InterPro" id="IPR009057">
    <property type="entry name" value="Homeodomain-like_sf"/>
</dbReference>
<evidence type="ECO:0000256" key="8">
    <source>
        <dbReference type="PROSITE-ProRule" id="PRU00169"/>
    </source>
</evidence>
<dbReference type="Gene3D" id="3.40.50.300">
    <property type="entry name" value="P-loop containing nucleotide triphosphate hydrolases"/>
    <property type="match status" value="1"/>
</dbReference>
<dbReference type="AlphaFoldDB" id="G8QSQ7"/>
<dbReference type="PROSITE" id="PS50045">
    <property type="entry name" value="SIGMA54_INTERACT_4"/>
    <property type="match status" value="1"/>
</dbReference>
<dbReference type="Proteomes" id="UP000005632">
    <property type="component" value="Chromosome"/>
</dbReference>
<feature type="compositionally biased region" description="Polar residues" evidence="9">
    <location>
        <begin position="388"/>
        <end position="399"/>
    </location>
</feature>
<dbReference type="RefSeq" id="WP_014269867.1">
    <property type="nucleotide sequence ID" value="NC_016633.1"/>
</dbReference>
<evidence type="ECO:0000256" key="2">
    <source>
        <dbReference type="ARBA" id="ARBA00022741"/>
    </source>
</evidence>
<dbReference type="SMART" id="SM00448">
    <property type="entry name" value="REC"/>
    <property type="match status" value="1"/>
</dbReference>
<dbReference type="InterPro" id="IPR025943">
    <property type="entry name" value="Sigma_54_int_dom_ATP-bd_2"/>
</dbReference>
<evidence type="ECO:0000259" key="10">
    <source>
        <dbReference type="PROSITE" id="PS50045"/>
    </source>
</evidence>
<dbReference type="GO" id="GO:0000160">
    <property type="term" value="P:phosphorelay signal transduction system"/>
    <property type="evidence" value="ECO:0007669"/>
    <property type="project" value="UniProtKB-KW"/>
</dbReference>
<dbReference type="SUPFAM" id="SSF46689">
    <property type="entry name" value="Homeodomain-like"/>
    <property type="match status" value="1"/>
</dbReference>
<dbReference type="PROSITE" id="PS50110">
    <property type="entry name" value="RESPONSE_REGULATORY"/>
    <property type="match status" value="1"/>
</dbReference>
<keyword evidence="3" id="KW-0067">ATP-binding</keyword>
<dbReference type="OrthoDB" id="9803970at2"/>
<evidence type="ECO:0000256" key="5">
    <source>
        <dbReference type="ARBA" id="ARBA00023015"/>
    </source>
</evidence>
<evidence type="ECO:0000256" key="3">
    <source>
        <dbReference type="ARBA" id="ARBA00022840"/>
    </source>
</evidence>
<dbReference type="KEGG" id="sgp:SpiGrapes_1201"/>
<evidence type="ECO:0000256" key="9">
    <source>
        <dbReference type="SAM" id="MobiDB-lite"/>
    </source>
</evidence>
<accession>G8QSQ7</accession>
<dbReference type="GO" id="GO:0043565">
    <property type="term" value="F:sequence-specific DNA binding"/>
    <property type="evidence" value="ECO:0007669"/>
    <property type="project" value="InterPro"/>
</dbReference>
<dbReference type="Gene3D" id="3.40.50.2300">
    <property type="match status" value="1"/>
</dbReference>
<dbReference type="SUPFAM" id="SSF52172">
    <property type="entry name" value="CheY-like"/>
    <property type="match status" value="1"/>
</dbReference>
<dbReference type="InterPro" id="IPR003593">
    <property type="entry name" value="AAA+_ATPase"/>
</dbReference>
<dbReference type="PROSITE" id="PS00676">
    <property type="entry name" value="SIGMA54_INTERACT_2"/>
    <property type="match status" value="1"/>
</dbReference>
<dbReference type="InterPro" id="IPR001789">
    <property type="entry name" value="Sig_transdc_resp-reg_receiver"/>
</dbReference>
<dbReference type="InterPro" id="IPR058031">
    <property type="entry name" value="AAA_lid_NorR"/>
</dbReference>
<dbReference type="EMBL" id="CP003155">
    <property type="protein sequence ID" value="AEV29018.1"/>
    <property type="molecule type" value="Genomic_DNA"/>
</dbReference>
<evidence type="ECO:0000256" key="1">
    <source>
        <dbReference type="ARBA" id="ARBA00022553"/>
    </source>
</evidence>